<dbReference type="Gramene" id="Pp3c14_17750V3.1">
    <property type="protein sequence ID" value="Pp3c14_17750V3.1"/>
    <property type="gene ID" value="Pp3c14_17750"/>
</dbReference>
<dbReference type="PaxDb" id="3218-PP1S48_57V6.2"/>
<protein>
    <submittedName>
        <fullName evidence="2 3">Uncharacterized protein</fullName>
    </submittedName>
</protein>
<dbReference type="OrthoDB" id="1927005at2759"/>
<proteinExistence type="predicted"/>
<reference evidence="2 4" key="1">
    <citation type="journal article" date="2008" name="Science">
        <title>The Physcomitrella genome reveals evolutionary insights into the conquest of land by plants.</title>
        <authorList>
            <person name="Rensing S."/>
            <person name="Lang D."/>
            <person name="Zimmer A."/>
            <person name="Terry A."/>
            <person name="Salamov A."/>
            <person name="Shapiro H."/>
            <person name="Nishiyama T."/>
            <person name="Perroud P.-F."/>
            <person name="Lindquist E."/>
            <person name="Kamisugi Y."/>
            <person name="Tanahashi T."/>
            <person name="Sakakibara K."/>
            <person name="Fujita T."/>
            <person name="Oishi K."/>
            <person name="Shin-I T."/>
            <person name="Kuroki Y."/>
            <person name="Toyoda A."/>
            <person name="Suzuki Y."/>
            <person name="Hashimoto A."/>
            <person name="Yamaguchi K."/>
            <person name="Sugano A."/>
            <person name="Kohara Y."/>
            <person name="Fujiyama A."/>
            <person name="Anterola A."/>
            <person name="Aoki S."/>
            <person name="Ashton N."/>
            <person name="Barbazuk W.B."/>
            <person name="Barker E."/>
            <person name="Bennetzen J."/>
            <person name="Bezanilla M."/>
            <person name="Blankenship R."/>
            <person name="Cho S.H."/>
            <person name="Dutcher S."/>
            <person name="Estelle M."/>
            <person name="Fawcett J.A."/>
            <person name="Gundlach H."/>
            <person name="Hanada K."/>
            <person name="Heyl A."/>
            <person name="Hicks K.A."/>
            <person name="Hugh J."/>
            <person name="Lohr M."/>
            <person name="Mayer K."/>
            <person name="Melkozernov A."/>
            <person name="Murata T."/>
            <person name="Nelson D."/>
            <person name="Pils B."/>
            <person name="Prigge M."/>
            <person name="Reiss B."/>
            <person name="Renner T."/>
            <person name="Rombauts S."/>
            <person name="Rushton P."/>
            <person name="Sanderfoot A."/>
            <person name="Schween G."/>
            <person name="Shiu S.-H."/>
            <person name="Stueber K."/>
            <person name="Theodoulou F.L."/>
            <person name="Tu H."/>
            <person name="Van de Peer Y."/>
            <person name="Verrier P.J."/>
            <person name="Waters E."/>
            <person name="Wood A."/>
            <person name="Yang L."/>
            <person name="Cove D."/>
            <person name="Cuming A."/>
            <person name="Hasebe M."/>
            <person name="Lucas S."/>
            <person name="Mishler D.B."/>
            <person name="Reski R."/>
            <person name="Grigoriev I."/>
            <person name="Quatrano R.S."/>
            <person name="Boore J.L."/>
        </authorList>
    </citation>
    <scope>NUCLEOTIDE SEQUENCE [LARGE SCALE GENOMIC DNA]</scope>
    <source>
        <strain evidence="3 4">cv. Gransden 2004</strain>
    </source>
</reference>
<dbReference type="EnsemblPlants" id="Pp3c14_17750V3.6">
    <property type="protein sequence ID" value="Pp3c14_17750V3.6"/>
    <property type="gene ID" value="Pp3c14_17750"/>
</dbReference>
<feature type="signal peptide" evidence="1">
    <location>
        <begin position="1"/>
        <end position="21"/>
    </location>
</feature>
<name>A0A2K1JI76_PHYPA</name>
<dbReference type="AlphaFoldDB" id="A0A2K1JI76"/>
<dbReference type="Gramene" id="Pp3c14_17750V3.6">
    <property type="protein sequence ID" value="Pp3c14_17750V3.6"/>
    <property type="gene ID" value="Pp3c14_17750"/>
</dbReference>
<accession>A0A2K1JI76</accession>
<evidence type="ECO:0000313" key="3">
    <source>
        <dbReference type="EnsemblPlants" id="Pp3c14_17750V3.1"/>
    </source>
</evidence>
<reference evidence="3" key="3">
    <citation type="submission" date="2020-12" db="UniProtKB">
        <authorList>
            <consortium name="EnsemblPlants"/>
        </authorList>
    </citation>
    <scope>IDENTIFICATION</scope>
</reference>
<dbReference type="Gramene" id="Pp3c14_17750V3.7">
    <property type="protein sequence ID" value="Pp3c14_17750V3.7"/>
    <property type="gene ID" value="Pp3c14_17750"/>
</dbReference>
<dbReference type="KEGG" id="ppp:112290991"/>
<gene>
    <name evidence="3" type="primary">LOC112290991</name>
    <name evidence="2" type="ORF">PHYPA_018657</name>
</gene>
<feature type="chain" id="PRO_5043158134" evidence="1">
    <location>
        <begin position="22"/>
        <end position="121"/>
    </location>
</feature>
<organism evidence="2">
    <name type="scientific">Physcomitrium patens</name>
    <name type="common">Spreading-leaved earth moss</name>
    <name type="synonym">Physcomitrella patens</name>
    <dbReference type="NCBI Taxonomy" id="3218"/>
    <lineage>
        <taxon>Eukaryota</taxon>
        <taxon>Viridiplantae</taxon>
        <taxon>Streptophyta</taxon>
        <taxon>Embryophyta</taxon>
        <taxon>Bryophyta</taxon>
        <taxon>Bryophytina</taxon>
        <taxon>Bryopsida</taxon>
        <taxon>Funariidae</taxon>
        <taxon>Funariales</taxon>
        <taxon>Funariaceae</taxon>
        <taxon>Physcomitrium</taxon>
    </lineage>
</organism>
<evidence type="ECO:0000313" key="4">
    <source>
        <dbReference type="Proteomes" id="UP000006727"/>
    </source>
</evidence>
<dbReference type="EnsemblPlants" id="Pp3c14_17750V3.1">
    <property type="protein sequence ID" value="Pp3c14_17750V3.1"/>
    <property type="gene ID" value="Pp3c14_17750"/>
</dbReference>
<dbReference type="Proteomes" id="UP000006727">
    <property type="component" value="Chromosome 14"/>
</dbReference>
<evidence type="ECO:0000256" key="1">
    <source>
        <dbReference type="SAM" id="SignalP"/>
    </source>
</evidence>
<dbReference type="EMBL" id="ABEU02000014">
    <property type="protein sequence ID" value="PNR41254.1"/>
    <property type="molecule type" value="Genomic_DNA"/>
</dbReference>
<dbReference type="Gramene" id="Pp3c14_17750V3.4">
    <property type="protein sequence ID" value="Pp3c14_17750V3.4"/>
    <property type="gene ID" value="Pp3c14_17750"/>
</dbReference>
<keyword evidence="1" id="KW-0732">Signal</keyword>
<dbReference type="EnsemblPlants" id="Pp3c14_17750V3.4">
    <property type="protein sequence ID" value="Pp3c14_17750V3.4"/>
    <property type="gene ID" value="Pp3c14_17750"/>
</dbReference>
<reference evidence="2 4" key="2">
    <citation type="journal article" date="2018" name="Plant J.">
        <title>The Physcomitrella patens chromosome-scale assembly reveals moss genome structure and evolution.</title>
        <authorList>
            <person name="Lang D."/>
            <person name="Ullrich K.K."/>
            <person name="Murat F."/>
            <person name="Fuchs J."/>
            <person name="Jenkins J."/>
            <person name="Haas F.B."/>
            <person name="Piednoel M."/>
            <person name="Gundlach H."/>
            <person name="Van Bel M."/>
            <person name="Meyberg R."/>
            <person name="Vives C."/>
            <person name="Morata J."/>
            <person name="Symeonidi A."/>
            <person name="Hiss M."/>
            <person name="Muchero W."/>
            <person name="Kamisugi Y."/>
            <person name="Saleh O."/>
            <person name="Blanc G."/>
            <person name="Decker E.L."/>
            <person name="van Gessel N."/>
            <person name="Grimwood J."/>
            <person name="Hayes R.D."/>
            <person name="Graham S.W."/>
            <person name="Gunter L.E."/>
            <person name="McDaniel S.F."/>
            <person name="Hoernstein S.N.W."/>
            <person name="Larsson A."/>
            <person name="Li F.W."/>
            <person name="Perroud P.F."/>
            <person name="Phillips J."/>
            <person name="Ranjan P."/>
            <person name="Rokshar D.S."/>
            <person name="Rothfels C.J."/>
            <person name="Schneider L."/>
            <person name="Shu S."/>
            <person name="Stevenson D.W."/>
            <person name="Thummler F."/>
            <person name="Tillich M."/>
            <person name="Villarreal Aguilar J.C."/>
            <person name="Widiez T."/>
            <person name="Wong G.K."/>
            <person name="Wymore A."/>
            <person name="Zhang Y."/>
            <person name="Zimmer A.D."/>
            <person name="Quatrano R.S."/>
            <person name="Mayer K.F.X."/>
            <person name="Goodstein D."/>
            <person name="Casacuberta J.M."/>
            <person name="Vandepoele K."/>
            <person name="Reski R."/>
            <person name="Cuming A.C."/>
            <person name="Tuskan G.A."/>
            <person name="Maumus F."/>
            <person name="Salse J."/>
            <person name="Schmutz J."/>
            <person name="Rensing S.A."/>
        </authorList>
    </citation>
    <scope>NUCLEOTIDE SEQUENCE [LARGE SCALE GENOMIC DNA]</scope>
    <source>
        <strain evidence="3 4">cv. Gransden 2004</strain>
    </source>
</reference>
<sequence length="121" mass="13225">MASKYIDVMGVLLLLLVASEGVRKYLTMQDLARIQAEAAQLTSMLELNNLASRRLLAPPSVHRTDIQLLCQAPGKECLPGEQVRCEIGTHLGCDCEYIKACFPRASECSKTNATHVVSCGF</sequence>
<evidence type="ECO:0000313" key="2">
    <source>
        <dbReference type="EMBL" id="PNR41254.1"/>
    </source>
</evidence>
<dbReference type="GeneID" id="112290991"/>
<dbReference type="RefSeq" id="XP_024393664.1">
    <property type="nucleotide sequence ID" value="XM_024537896.2"/>
</dbReference>
<dbReference type="RefSeq" id="XP_024393665.1">
    <property type="nucleotide sequence ID" value="XM_024537897.2"/>
</dbReference>
<keyword evidence="4" id="KW-1185">Reference proteome</keyword>
<dbReference type="EnsemblPlants" id="Pp3c14_17750V3.7">
    <property type="protein sequence ID" value="Pp3c14_17750V3.7"/>
    <property type="gene ID" value="Pp3c14_17750"/>
</dbReference>
<dbReference type="RefSeq" id="XP_024393666.1">
    <property type="nucleotide sequence ID" value="XM_024537898.2"/>
</dbReference>